<dbReference type="InterPro" id="IPR036864">
    <property type="entry name" value="Zn2-C6_fun-type_DNA-bd_sf"/>
</dbReference>
<dbReference type="CDD" id="cd12148">
    <property type="entry name" value="fungal_TF_MHR"/>
    <property type="match status" value="1"/>
</dbReference>
<feature type="coiled-coil region" evidence="7">
    <location>
        <begin position="80"/>
        <end position="107"/>
    </location>
</feature>
<reference evidence="10 11" key="1">
    <citation type="submission" date="2016-04" db="EMBL/GenBank/DDBJ databases">
        <title>Draft genome of Fonsecaea erecta CBS 125763.</title>
        <authorList>
            <person name="Weiss V.A."/>
            <person name="Vicente V.A."/>
            <person name="Raittz R.T."/>
            <person name="Moreno L.F."/>
            <person name="De Souza E.M."/>
            <person name="Pedrosa F.O."/>
            <person name="Steffens M.B."/>
            <person name="Faoro H."/>
            <person name="Tadra-Sfeir M.Z."/>
            <person name="Najafzadeh M.J."/>
            <person name="Felipe M.S."/>
            <person name="Teixeira M."/>
            <person name="Sun J."/>
            <person name="Xi L."/>
            <person name="Gomes R."/>
            <person name="De Azevedo C.M."/>
            <person name="Salgado C.G."/>
            <person name="Da Silva M.B."/>
            <person name="Nascimento M.F."/>
            <person name="Queiroz-Telles F."/>
            <person name="Attili D.S."/>
            <person name="Gorbushina A."/>
        </authorList>
    </citation>
    <scope>NUCLEOTIDE SEQUENCE [LARGE SCALE GENOMIC DNA]</scope>
    <source>
        <strain evidence="10 11">CBS 125763</strain>
    </source>
</reference>
<dbReference type="AlphaFoldDB" id="A0A178ZLA2"/>
<dbReference type="PANTHER" id="PTHR31845">
    <property type="entry name" value="FINGER DOMAIN PROTEIN, PUTATIVE-RELATED"/>
    <property type="match status" value="1"/>
</dbReference>
<evidence type="ECO:0000313" key="10">
    <source>
        <dbReference type="EMBL" id="OAP60578.1"/>
    </source>
</evidence>
<gene>
    <name evidence="10" type="ORF">AYL99_05580</name>
</gene>
<dbReference type="InterPro" id="IPR007219">
    <property type="entry name" value="XnlR_reg_dom"/>
</dbReference>
<keyword evidence="5" id="KW-0804">Transcription</keyword>
<feature type="region of interest" description="Disordered" evidence="8">
    <location>
        <begin position="1"/>
        <end position="35"/>
    </location>
</feature>
<evidence type="ECO:0000256" key="5">
    <source>
        <dbReference type="ARBA" id="ARBA00023163"/>
    </source>
</evidence>
<dbReference type="PROSITE" id="PS00463">
    <property type="entry name" value="ZN2_CY6_FUNGAL_1"/>
    <property type="match status" value="1"/>
</dbReference>
<evidence type="ECO:0000256" key="3">
    <source>
        <dbReference type="ARBA" id="ARBA00023015"/>
    </source>
</evidence>
<keyword evidence="2" id="KW-0479">Metal-binding</keyword>
<sequence>MPTHQQGPEVPVSDEGSLHERHDNVGTQSRTNGLKPKACNNCRQQKLRCELTKLDTPSSNACSRCRRLELDCRVDDTFKRTRKRKISTELEEEINKLKRRLSVYEGNSALADSAAPALSDAVVPSLAEGDVLRGDHDRPTNEDPGDTSDPLTNRIFSTTVPGGMSPDSPDGSCLPGTTTIPHSGLLDSGSNNRRKVIALRQLRDIELSADVINDLFCIYFSNYHAYLPFLDPGVCPAQYYDSSILLFWSIISVASRRYQSDPTLLTRLARAVTDLLWKSLQSIPHSLGVIQSLVLLCTWPFPTSSSTTDPTYMLSGMIIQLSIQMGLHRPRSPLDFTKFRVKLSTRDVEDRRRTWIAGNVVTQSISFGVGLPTPAQLCDWSIVASSLEDSRVDDDLHAQLRCALTCNRISQALTSNASDPTGLLPTRERLPLYTILKQEIVDLENSRVWNKATTAFYFLVVKLHLHAFYLFDDPSALGYLERIVTLYATATAVIEHVRELDHQSRDFLQFCPLFCYEAFLCAAFVLLKVVKNDYFAAMIDAGLGKMLITFSVTALRRMSVANNDLPGRLSDVLAYLWTHPNPSILGGSGMDGLQLKVTSRMSMSVVYDLLRRWREQFRAEAENVEAQDLSNDGPGTARASEDFDNAFDLADLNGIYLDDLQLDWLA</sequence>
<organism evidence="10 11">
    <name type="scientific">Fonsecaea erecta</name>
    <dbReference type="NCBI Taxonomy" id="1367422"/>
    <lineage>
        <taxon>Eukaryota</taxon>
        <taxon>Fungi</taxon>
        <taxon>Dikarya</taxon>
        <taxon>Ascomycota</taxon>
        <taxon>Pezizomycotina</taxon>
        <taxon>Eurotiomycetes</taxon>
        <taxon>Chaetothyriomycetidae</taxon>
        <taxon>Chaetothyriales</taxon>
        <taxon>Herpotrichiellaceae</taxon>
        <taxon>Fonsecaea</taxon>
    </lineage>
</organism>
<dbReference type="Pfam" id="PF04082">
    <property type="entry name" value="Fungal_trans"/>
    <property type="match status" value="1"/>
</dbReference>
<dbReference type="GO" id="GO:0008270">
    <property type="term" value="F:zinc ion binding"/>
    <property type="evidence" value="ECO:0007669"/>
    <property type="project" value="InterPro"/>
</dbReference>
<dbReference type="OrthoDB" id="3163292at2759"/>
<accession>A0A178ZLA2</accession>
<evidence type="ECO:0000313" key="11">
    <source>
        <dbReference type="Proteomes" id="UP000078343"/>
    </source>
</evidence>
<dbReference type="InterPro" id="IPR051089">
    <property type="entry name" value="prtT"/>
</dbReference>
<evidence type="ECO:0000256" key="4">
    <source>
        <dbReference type="ARBA" id="ARBA00023125"/>
    </source>
</evidence>
<evidence type="ECO:0000256" key="8">
    <source>
        <dbReference type="SAM" id="MobiDB-lite"/>
    </source>
</evidence>
<protein>
    <recommendedName>
        <fullName evidence="9">Zn(2)-C6 fungal-type domain-containing protein</fullName>
    </recommendedName>
</protein>
<dbReference type="RefSeq" id="XP_018693945.1">
    <property type="nucleotide sequence ID" value="XM_018837092.1"/>
</dbReference>
<evidence type="ECO:0000256" key="6">
    <source>
        <dbReference type="ARBA" id="ARBA00023242"/>
    </source>
</evidence>
<dbReference type="Proteomes" id="UP000078343">
    <property type="component" value="Unassembled WGS sequence"/>
</dbReference>
<dbReference type="GeneID" id="30009748"/>
<feature type="compositionally biased region" description="Basic and acidic residues" evidence="8">
    <location>
        <begin position="130"/>
        <end position="141"/>
    </location>
</feature>
<dbReference type="Gene3D" id="4.10.240.10">
    <property type="entry name" value="Zn(2)-C6 fungal-type DNA-binding domain"/>
    <property type="match status" value="1"/>
</dbReference>
<keyword evidence="4" id="KW-0238">DNA-binding</keyword>
<dbReference type="EMBL" id="LVYI01000004">
    <property type="protein sequence ID" value="OAP60578.1"/>
    <property type="molecule type" value="Genomic_DNA"/>
</dbReference>
<comment type="caution">
    <text evidence="10">The sequence shown here is derived from an EMBL/GenBank/DDBJ whole genome shotgun (WGS) entry which is preliminary data.</text>
</comment>
<dbReference type="Pfam" id="PF00172">
    <property type="entry name" value="Zn_clus"/>
    <property type="match status" value="1"/>
</dbReference>
<proteinExistence type="predicted"/>
<evidence type="ECO:0000256" key="1">
    <source>
        <dbReference type="ARBA" id="ARBA00004123"/>
    </source>
</evidence>
<dbReference type="GO" id="GO:0005634">
    <property type="term" value="C:nucleus"/>
    <property type="evidence" value="ECO:0007669"/>
    <property type="project" value="UniProtKB-SubCell"/>
</dbReference>
<dbReference type="InterPro" id="IPR001138">
    <property type="entry name" value="Zn2Cys6_DnaBD"/>
</dbReference>
<feature type="domain" description="Zn(2)-C6 fungal-type" evidence="9">
    <location>
        <begin position="38"/>
        <end position="74"/>
    </location>
</feature>
<dbReference type="GO" id="GO:0006351">
    <property type="term" value="P:DNA-templated transcription"/>
    <property type="evidence" value="ECO:0007669"/>
    <property type="project" value="InterPro"/>
</dbReference>
<dbReference type="SMART" id="SM00066">
    <property type="entry name" value="GAL4"/>
    <property type="match status" value="1"/>
</dbReference>
<dbReference type="SUPFAM" id="SSF57701">
    <property type="entry name" value="Zn2/Cys6 DNA-binding domain"/>
    <property type="match status" value="1"/>
</dbReference>
<dbReference type="GO" id="GO:0000981">
    <property type="term" value="F:DNA-binding transcription factor activity, RNA polymerase II-specific"/>
    <property type="evidence" value="ECO:0007669"/>
    <property type="project" value="InterPro"/>
</dbReference>
<evidence type="ECO:0000256" key="2">
    <source>
        <dbReference type="ARBA" id="ARBA00022723"/>
    </source>
</evidence>
<keyword evidence="6" id="KW-0539">Nucleus</keyword>
<feature type="compositionally biased region" description="Polar residues" evidence="8">
    <location>
        <begin position="149"/>
        <end position="160"/>
    </location>
</feature>
<dbReference type="GO" id="GO:0000976">
    <property type="term" value="F:transcription cis-regulatory region binding"/>
    <property type="evidence" value="ECO:0007669"/>
    <property type="project" value="TreeGrafter"/>
</dbReference>
<evidence type="ECO:0000259" key="9">
    <source>
        <dbReference type="PROSITE" id="PS50048"/>
    </source>
</evidence>
<dbReference type="PROSITE" id="PS50048">
    <property type="entry name" value="ZN2_CY6_FUNGAL_2"/>
    <property type="match status" value="1"/>
</dbReference>
<keyword evidence="3" id="KW-0805">Transcription regulation</keyword>
<keyword evidence="11" id="KW-1185">Reference proteome</keyword>
<dbReference type="PANTHER" id="PTHR31845:SF21">
    <property type="entry name" value="REGULATORY PROTEIN LEU3"/>
    <property type="match status" value="1"/>
</dbReference>
<name>A0A178ZLA2_9EURO</name>
<dbReference type="CDD" id="cd00067">
    <property type="entry name" value="GAL4"/>
    <property type="match status" value="1"/>
</dbReference>
<evidence type="ECO:0000256" key="7">
    <source>
        <dbReference type="SAM" id="Coils"/>
    </source>
</evidence>
<comment type="subcellular location">
    <subcellularLocation>
        <location evidence="1">Nucleus</location>
    </subcellularLocation>
</comment>
<dbReference type="STRING" id="1367422.A0A178ZLA2"/>
<feature type="region of interest" description="Disordered" evidence="8">
    <location>
        <begin position="130"/>
        <end position="171"/>
    </location>
</feature>
<keyword evidence="7" id="KW-0175">Coiled coil</keyword>